<protein>
    <recommendedName>
        <fullName evidence="2">DUF1995 domain-containing protein</fullName>
    </recommendedName>
</protein>
<feature type="region of interest" description="Disordered" evidence="1">
    <location>
        <begin position="1"/>
        <end position="28"/>
    </location>
</feature>
<evidence type="ECO:0000313" key="3">
    <source>
        <dbReference type="EMBL" id="CAD9566088.1"/>
    </source>
</evidence>
<dbReference type="InterPro" id="IPR018962">
    <property type="entry name" value="DUF1995"/>
</dbReference>
<dbReference type="AlphaFoldDB" id="A0A7S2NYW3"/>
<accession>A0A7S2NYW3</accession>
<reference evidence="3" key="1">
    <citation type="submission" date="2021-01" db="EMBL/GenBank/DDBJ databases">
        <authorList>
            <person name="Corre E."/>
            <person name="Pelletier E."/>
            <person name="Niang G."/>
            <person name="Scheremetjew M."/>
            <person name="Finn R."/>
            <person name="Kale V."/>
            <person name="Holt S."/>
            <person name="Cochrane G."/>
            <person name="Meng A."/>
            <person name="Brown T."/>
            <person name="Cohen L."/>
        </authorList>
    </citation>
    <scope>NUCLEOTIDE SEQUENCE</scope>
    <source>
        <strain evidence="3">B650</strain>
    </source>
</reference>
<feature type="domain" description="DUF1995" evidence="2">
    <location>
        <begin position="43"/>
        <end position="176"/>
    </location>
</feature>
<sequence>MQNNKPYPNLQINSLLRKEDSEGESETKERGQLNFFQFLFGGNSGTVQKIDGVQMYIIIVASAQELPDVEKLSELDPDAVIVFFNLKLDVLRGDLGAPAFPGKDLQDRFLSRVKPAYYLRTRQYSRSIPTPPFILNYQGCLFRSYPGQYQTLLDVGDGQYRRVKGNDIRPALGEFKEELNAALIIDGLIQDEGKTMNFLRTGYKTTTWWEEEREDASMGWRT</sequence>
<organism evidence="3">
    <name type="scientific">Leptocylindrus danicus</name>
    <dbReference type="NCBI Taxonomy" id="163516"/>
    <lineage>
        <taxon>Eukaryota</taxon>
        <taxon>Sar</taxon>
        <taxon>Stramenopiles</taxon>
        <taxon>Ochrophyta</taxon>
        <taxon>Bacillariophyta</taxon>
        <taxon>Coscinodiscophyceae</taxon>
        <taxon>Chaetocerotophycidae</taxon>
        <taxon>Leptocylindrales</taxon>
        <taxon>Leptocylindraceae</taxon>
        <taxon>Leptocylindrus</taxon>
    </lineage>
</organism>
<dbReference type="EMBL" id="HBGY01008408">
    <property type="protein sequence ID" value="CAD9566088.1"/>
    <property type="molecule type" value="Transcribed_RNA"/>
</dbReference>
<feature type="compositionally biased region" description="Basic and acidic residues" evidence="1">
    <location>
        <begin position="16"/>
        <end position="28"/>
    </location>
</feature>
<name>A0A7S2NYW3_9STRA</name>
<dbReference type="PANTHER" id="PTHR34051">
    <property type="entry name" value="PROTEIN LOW PSII ACCUMULATION 3, CHLOROPLASTIC"/>
    <property type="match status" value="1"/>
</dbReference>
<feature type="compositionally biased region" description="Polar residues" evidence="1">
    <location>
        <begin position="1"/>
        <end position="14"/>
    </location>
</feature>
<dbReference type="PANTHER" id="PTHR34051:SF2">
    <property type="entry name" value="PROTEIN LPA3"/>
    <property type="match status" value="1"/>
</dbReference>
<evidence type="ECO:0000259" key="2">
    <source>
        <dbReference type="Pfam" id="PF09353"/>
    </source>
</evidence>
<dbReference type="Pfam" id="PF09353">
    <property type="entry name" value="DUF1995"/>
    <property type="match status" value="1"/>
</dbReference>
<evidence type="ECO:0000256" key="1">
    <source>
        <dbReference type="SAM" id="MobiDB-lite"/>
    </source>
</evidence>
<proteinExistence type="predicted"/>
<dbReference type="InterPro" id="IPR044687">
    <property type="entry name" value="LPA3"/>
</dbReference>
<gene>
    <name evidence="3" type="ORF">LDAN0321_LOCUS5292</name>
</gene>